<evidence type="ECO:0000313" key="2">
    <source>
        <dbReference type="EMBL" id="EDW79516.1"/>
    </source>
</evidence>
<keyword evidence="1" id="KW-0812">Transmembrane</keyword>
<dbReference type="EMBL" id="CH964101">
    <property type="protein sequence ID" value="EDW79516.1"/>
    <property type="molecule type" value="Genomic_DNA"/>
</dbReference>
<dbReference type="HOGENOM" id="CLU_1898453_0_0_1"/>
<evidence type="ECO:0000256" key="1">
    <source>
        <dbReference type="SAM" id="Phobius"/>
    </source>
</evidence>
<keyword evidence="1" id="KW-0472">Membrane</keyword>
<accession>B4N577</accession>
<name>B4N577_DROWI</name>
<dbReference type="PhylomeDB" id="B4N577"/>
<reference evidence="2 3" key="1">
    <citation type="journal article" date="2007" name="Nature">
        <title>Evolution of genes and genomes on the Drosophila phylogeny.</title>
        <authorList>
            <consortium name="Drosophila 12 Genomes Consortium"/>
            <person name="Clark A.G."/>
            <person name="Eisen M.B."/>
            <person name="Smith D.R."/>
            <person name="Bergman C.M."/>
            <person name="Oliver B."/>
            <person name="Markow T.A."/>
            <person name="Kaufman T.C."/>
            <person name="Kellis M."/>
            <person name="Gelbart W."/>
            <person name="Iyer V.N."/>
            <person name="Pollard D.A."/>
            <person name="Sackton T.B."/>
            <person name="Larracuente A.M."/>
            <person name="Singh N.D."/>
            <person name="Abad J.P."/>
            <person name="Abt D.N."/>
            <person name="Adryan B."/>
            <person name="Aguade M."/>
            <person name="Akashi H."/>
            <person name="Anderson W.W."/>
            <person name="Aquadro C.F."/>
            <person name="Ardell D.H."/>
            <person name="Arguello R."/>
            <person name="Artieri C.G."/>
            <person name="Barbash D.A."/>
            <person name="Barker D."/>
            <person name="Barsanti P."/>
            <person name="Batterham P."/>
            <person name="Batzoglou S."/>
            <person name="Begun D."/>
            <person name="Bhutkar A."/>
            <person name="Blanco E."/>
            <person name="Bosak S.A."/>
            <person name="Bradley R.K."/>
            <person name="Brand A.D."/>
            <person name="Brent M.R."/>
            <person name="Brooks A.N."/>
            <person name="Brown R.H."/>
            <person name="Butlin R.K."/>
            <person name="Caggese C."/>
            <person name="Calvi B.R."/>
            <person name="Bernardo de Carvalho A."/>
            <person name="Caspi A."/>
            <person name="Castrezana S."/>
            <person name="Celniker S.E."/>
            <person name="Chang J.L."/>
            <person name="Chapple C."/>
            <person name="Chatterji S."/>
            <person name="Chinwalla A."/>
            <person name="Civetta A."/>
            <person name="Clifton S.W."/>
            <person name="Comeron J.M."/>
            <person name="Costello J.C."/>
            <person name="Coyne J.A."/>
            <person name="Daub J."/>
            <person name="David R.G."/>
            <person name="Delcher A.L."/>
            <person name="Delehaunty K."/>
            <person name="Do C.B."/>
            <person name="Ebling H."/>
            <person name="Edwards K."/>
            <person name="Eickbush T."/>
            <person name="Evans J.D."/>
            <person name="Filipski A."/>
            <person name="Findeiss S."/>
            <person name="Freyhult E."/>
            <person name="Fulton L."/>
            <person name="Fulton R."/>
            <person name="Garcia A.C."/>
            <person name="Gardiner A."/>
            <person name="Garfield D.A."/>
            <person name="Garvin B.E."/>
            <person name="Gibson G."/>
            <person name="Gilbert D."/>
            <person name="Gnerre S."/>
            <person name="Godfrey J."/>
            <person name="Good R."/>
            <person name="Gotea V."/>
            <person name="Gravely B."/>
            <person name="Greenberg A.J."/>
            <person name="Griffiths-Jones S."/>
            <person name="Gross S."/>
            <person name="Guigo R."/>
            <person name="Gustafson E.A."/>
            <person name="Haerty W."/>
            <person name="Hahn M.W."/>
            <person name="Halligan D.L."/>
            <person name="Halpern A.L."/>
            <person name="Halter G.M."/>
            <person name="Han M.V."/>
            <person name="Heger A."/>
            <person name="Hillier L."/>
            <person name="Hinrichs A.S."/>
            <person name="Holmes I."/>
            <person name="Hoskins R.A."/>
            <person name="Hubisz M.J."/>
            <person name="Hultmark D."/>
            <person name="Huntley M.A."/>
            <person name="Jaffe D.B."/>
            <person name="Jagadeeshan S."/>
            <person name="Jeck W.R."/>
            <person name="Johnson J."/>
            <person name="Jones C.D."/>
            <person name="Jordan W.C."/>
            <person name="Karpen G.H."/>
            <person name="Kataoka E."/>
            <person name="Keightley P.D."/>
            <person name="Kheradpour P."/>
            <person name="Kirkness E.F."/>
            <person name="Koerich L.B."/>
            <person name="Kristiansen K."/>
            <person name="Kudrna D."/>
            <person name="Kulathinal R.J."/>
            <person name="Kumar S."/>
            <person name="Kwok R."/>
            <person name="Lander E."/>
            <person name="Langley C.H."/>
            <person name="Lapoint R."/>
            <person name="Lazzaro B.P."/>
            <person name="Lee S.J."/>
            <person name="Levesque L."/>
            <person name="Li R."/>
            <person name="Lin C.F."/>
            <person name="Lin M.F."/>
            <person name="Lindblad-Toh K."/>
            <person name="Llopart A."/>
            <person name="Long M."/>
            <person name="Low L."/>
            <person name="Lozovsky E."/>
            <person name="Lu J."/>
            <person name="Luo M."/>
            <person name="Machado C.A."/>
            <person name="Makalowski W."/>
            <person name="Marzo M."/>
            <person name="Matsuda M."/>
            <person name="Matzkin L."/>
            <person name="McAllister B."/>
            <person name="McBride C.S."/>
            <person name="McKernan B."/>
            <person name="McKernan K."/>
            <person name="Mendez-Lago M."/>
            <person name="Minx P."/>
            <person name="Mollenhauer M.U."/>
            <person name="Montooth K."/>
            <person name="Mount S.M."/>
            <person name="Mu X."/>
            <person name="Myers E."/>
            <person name="Negre B."/>
            <person name="Newfeld S."/>
            <person name="Nielsen R."/>
            <person name="Noor M.A."/>
            <person name="O'Grady P."/>
            <person name="Pachter L."/>
            <person name="Papaceit M."/>
            <person name="Parisi M.J."/>
            <person name="Parisi M."/>
            <person name="Parts L."/>
            <person name="Pedersen J.S."/>
            <person name="Pesole G."/>
            <person name="Phillippy A.M."/>
            <person name="Ponting C.P."/>
            <person name="Pop M."/>
            <person name="Porcelli D."/>
            <person name="Powell J.R."/>
            <person name="Prohaska S."/>
            <person name="Pruitt K."/>
            <person name="Puig M."/>
            <person name="Quesneville H."/>
            <person name="Ram K.R."/>
            <person name="Rand D."/>
            <person name="Rasmussen M.D."/>
            <person name="Reed L.K."/>
            <person name="Reenan R."/>
            <person name="Reily A."/>
            <person name="Remington K.A."/>
            <person name="Rieger T.T."/>
            <person name="Ritchie M.G."/>
            <person name="Robin C."/>
            <person name="Rogers Y.H."/>
            <person name="Rohde C."/>
            <person name="Rozas J."/>
            <person name="Rubenfield M.J."/>
            <person name="Ruiz A."/>
            <person name="Russo S."/>
            <person name="Salzberg S.L."/>
            <person name="Sanchez-Gracia A."/>
            <person name="Saranga D.J."/>
            <person name="Sato H."/>
            <person name="Schaeffer S.W."/>
            <person name="Schatz M.C."/>
            <person name="Schlenke T."/>
            <person name="Schwartz R."/>
            <person name="Segarra C."/>
            <person name="Singh R.S."/>
            <person name="Sirot L."/>
            <person name="Sirota M."/>
            <person name="Sisneros N.B."/>
            <person name="Smith C.D."/>
            <person name="Smith T.F."/>
            <person name="Spieth J."/>
            <person name="Stage D.E."/>
            <person name="Stark A."/>
            <person name="Stephan W."/>
            <person name="Strausberg R.L."/>
            <person name="Strempel S."/>
            <person name="Sturgill D."/>
            <person name="Sutton G."/>
            <person name="Sutton G.G."/>
            <person name="Tao W."/>
            <person name="Teichmann S."/>
            <person name="Tobari Y.N."/>
            <person name="Tomimura Y."/>
            <person name="Tsolas J.M."/>
            <person name="Valente V.L."/>
            <person name="Venter E."/>
            <person name="Venter J.C."/>
            <person name="Vicario S."/>
            <person name="Vieira F.G."/>
            <person name="Vilella A.J."/>
            <person name="Villasante A."/>
            <person name="Walenz B."/>
            <person name="Wang J."/>
            <person name="Wasserman M."/>
            <person name="Watts T."/>
            <person name="Wilson D."/>
            <person name="Wilson R.K."/>
            <person name="Wing R.A."/>
            <person name="Wolfner M.F."/>
            <person name="Wong A."/>
            <person name="Wong G.K."/>
            <person name="Wu C.I."/>
            <person name="Wu G."/>
            <person name="Yamamoto D."/>
            <person name="Yang H.P."/>
            <person name="Yang S.P."/>
            <person name="Yorke J.A."/>
            <person name="Yoshida K."/>
            <person name="Zdobnov E."/>
            <person name="Zhang P."/>
            <person name="Zhang Y."/>
            <person name="Zimin A.V."/>
            <person name="Baldwin J."/>
            <person name="Abdouelleil A."/>
            <person name="Abdulkadir J."/>
            <person name="Abebe A."/>
            <person name="Abera B."/>
            <person name="Abreu J."/>
            <person name="Acer S.C."/>
            <person name="Aftuck L."/>
            <person name="Alexander A."/>
            <person name="An P."/>
            <person name="Anderson E."/>
            <person name="Anderson S."/>
            <person name="Arachi H."/>
            <person name="Azer M."/>
            <person name="Bachantsang P."/>
            <person name="Barry A."/>
            <person name="Bayul T."/>
            <person name="Berlin A."/>
            <person name="Bessette D."/>
            <person name="Bloom T."/>
            <person name="Blye J."/>
            <person name="Boguslavskiy L."/>
            <person name="Bonnet C."/>
            <person name="Boukhgalter B."/>
            <person name="Bourzgui I."/>
            <person name="Brown A."/>
            <person name="Cahill P."/>
            <person name="Channer S."/>
            <person name="Cheshatsang Y."/>
            <person name="Chuda L."/>
            <person name="Citroen M."/>
            <person name="Collymore A."/>
            <person name="Cooke P."/>
            <person name="Costello M."/>
            <person name="D'Aco K."/>
            <person name="Daza R."/>
            <person name="De Haan G."/>
            <person name="DeGray S."/>
            <person name="DeMaso C."/>
            <person name="Dhargay N."/>
            <person name="Dooley K."/>
            <person name="Dooley E."/>
            <person name="Doricent M."/>
            <person name="Dorje P."/>
            <person name="Dorjee K."/>
            <person name="Dupes A."/>
            <person name="Elong R."/>
            <person name="Falk J."/>
            <person name="Farina A."/>
            <person name="Faro S."/>
            <person name="Ferguson D."/>
            <person name="Fisher S."/>
            <person name="Foley C.D."/>
            <person name="Franke A."/>
            <person name="Friedrich D."/>
            <person name="Gadbois L."/>
            <person name="Gearin G."/>
            <person name="Gearin C.R."/>
            <person name="Giannoukos G."/>
            <person name="Goode T."/>
            <person name="Graham J."/>
            <person name="Grandbois E."/>
            <person name="Grewal S."/>
            <person name="Gyaltsen K."/>
            <person name="Hafez N."/>
            <person name="Hagos B."/>
            <person name="Hall J."/>
            <person name="Henson C."/>
            <person name="Hollinger A."/>
            <person name="Honan T."/>
            <person name="Huard M.D."/>
            <person name="Hughes L."/>
            <person name="Hurhula B."/>
            <person name="Husby M.E."/>
            <person name="Kamat A."/>
            <person name="Kanga B."/>
            <person name="Kashin S."/>
            <person name="Khazanovich D."/>
            <person name="Kisner P."/>
            <person name="Lance K."/>
            <person name="Lara M."/>
            <person name="Lee W."/>
            <person name="Lennon N."/>
            <person name="Letendre F."/>
            <person name="LeVine R."/>
            <person name="Lipovsky A."/>
            <person name="Liu X."/>
            <person name="Liu J."/>
            <person name="Liu S."/>
            <person name="Lokyitsang T."/>
            <person name="Lokyitsang Y."/>
            <person name="Lubonja R."/>
            <person name="Lui A."/>
            <person name="MacDonald P."/>
            <person name="Magnisalis V."/>
            <person name="Maru K."/>
            <person name="Matthews C."/>
            <person name="McCusker W."/>
            <person name="McDonough S."/>
            <person name="Mehta T."/>
            <person name="Meldrim J."/>
            <person name="Meneus L."/>
            <person name="Mihai O."/>
            <person name="Mihalev A."/>
            <person name="Mihova T."/>
            <person name="Mittelman R."/>
            <person name="Mlenga V."/>
            <person name="Montmayeur A."/>
            <person name="Mulrain L."/>
            <person name="Navidi A."/>
            <person name="Naylor J."/>
            <person name="Negash T."/>
            <person name="Nguyen T."/>
            <person name="Nguyen N."/>
            <person name="Nicol R."/>
            <person name="Norbu C."/>
            <person name="Norbu N."/>
            <person name="Novod N."/>
            <person name="O'Neill B."/>
            <person name="Osman S."/>
            <person name="Markiewicz E."/>
            <person name="Oyono O.L."/>
            <person name="Patti C."/>
            <person name="Phunkhang P."/>
            <person name="Pierre F."/>
            <person name="Priest M."/>
            <person name="Raghuraman S."/>
            <person name="Rege F."/>
            <person name="Reyes R."/>
            <person name="Rise C."/>
            <person name="Rogov P."/>
            <person name="Ross K."/>
            <person name="Ryan E."/>
            <person name="Settipalli S."/>
            <person name="Shea T."/>
            <person name="Sherpa N."/>
            <person name="Shi L."/>
            <person name="Shih D."/>
            <person name="Sparrow T."/>
            <person name="Spaulding J."/>
            <person name="Stalker J."/>
            <person name="Stange-Thomann N."/>
            <person name="Stavropoulos S."/>
            <person name="Stone C."/>
            <person name="Strader C."/>
            <person name="Tesfaye S."/>
            <person name="Thomson T."/>
            <person name="Thoulutsang Y."/>
            <person name="Thoulutsang D."/>
            <person name="Topham K."/>
            <person name="Topping I."/>
            <person name="Tsamla T."/>
            <person name="Vassiliev H."/>
            <person name="Vo A."/>
            <person name="Wangchuk T."/>
            <person name="Wangdi T."/>
            <person name="Weiand M."/>
            <person name="Wilkinson J."/>
            <person name="Wilson A."/>
            <person name="Yadav S."/>
            <person name="Young G."/>
            <person name="Yu Q."/>
            <person name="Zembek L."/>
            <person name="Zhong D."/>
            <person name="Zimmer A."/>
            <person name="Zwirko Z."/>
            <person name="Jaffe D.B."/>
            <person name="Alvarez P."/>
            <person name="Brockman W."/>
            <person name="Butler J."/>
            <person name="Chin C."/>
            <person name="Gnerre S."/>
            <person name="Grabherr M."/>
            <person name="Kleber M."/>
            <person name="Mauceli E."/>
            <person name="MacCallum I."/>
        </authorList>
    </citation>
    <scope>NUCLEOTIDE SEQUENCE [LARGE SCALE GENOMIC DNA]</scope>
    <source>
        <strain evidence="3">Tucson 14030-0811.24</strain>
    </source>
</reference>
<organism evidence="3">
    <name type="scientific">Drosophila willistoni</name>
    <name type="common">Fruit fly</name>
    <dbReference type="NCBI Taxonomy" id="7260"/>
    <lineage>
        <taxon>Eukaryota</taxon>
        <taxon>Metazoa</taxon>
        <taxon>Ecdysozoa</taxon>
        <taxon>Arthropoda</taxon>
        <taxon>Hexapoda</taxon>
        <taxon>Insecta</taxon>
        <taxon>Pterygota</taxon>
        <taxon>Neoptera</taxon>
        <taxon>Endopterygota</taxon>
        <taxon>Diptera</taxon>
        <taxon>Brachycera</taxon>
        <taxon>Muscomorpha</taxon>
        <taxon>Ephydroidea</taxon>
        <taxon>Drosophilidae</taxon>
        <taxon>Drosophila</taxon>
        <taxon>Sophophora</taxon>
    </lineage>
</organism>
<dbReference type="KEGG" id="dwi:6645857"/>
<dbReference type="OMA" id="NPLMRKW"/>
<keyword evidence="1" id="KW-1133">Transmembrane helix</keyword>
<sequence length="134" mass="15434">MSPNSRRYLMAFLVVLSFFVYRLMEAYLSFRFALGLAFLPRCTRHEVANNFPEDVIHQADSCVIEQQTSNGDEKQTLQYLKISCIAENLPQGRLKSHGQNILLHQRIPNPKSNKNQWNFRVPREAVNGLSLLLA</sequence>
<dbReference type="Proteomes" id="UP000007798">
    <property type="component" value="Unassembled WGS sequence"/>
</dbReference>
<feature type="transmembrane region" description="Helical" evidence="1">
    <location>
        <begin position="6"/>
        <end position="24"/>
    </location>
</feature>
<evidence type="ECO:0000313" key="3">
    <source>
        <dbReference type="Proteomes" id="UP000007798"/>
    </source>
</evidence>
<keyword evidence="3" id="KW-1185">Reference proteome</keyword>
<dbReference type="OrthoDB" id="7836490at2759"/>
<dbReference type="InParanoid" id="B4N577"/>
<protein>
    <submittedName>
        <fullName evidence="2">GK20370</fullName>
    </submittedName>
</protein>
<dbReference type="AlphaFoldDB" id="B4N577"/>
<dbReference type="STRING" id="7260.B4N577"/>
<proteinExistence type="predicted"/>
<gene>
    <name evidence="2" type="primary">Dwil\GK20370</name>
    <name evidence="2" type="ORF">Dwil_GK20370</name>
</gene>